<reference evidence="2" key="1">
    <citation type="submission" date="2022-12" db="EMBL/GenBank/DDBJ databases">
        <authorList>
            <person name="Petersen C."/>
        </authorList>
    </citation>
    <scope>NUCLEOTIDE SEQUENCE</scope>
    <source>
        <strain evidence="2">IBT 29495</strain>
    </source>
</reference>
<reference evidence="2" key="2">
    <citation type="journal article" date="2023" name="IMA Fungus">
        <title>Comparative genomic study of the Penicillium genus elucidates a diverse pangenome and 15 lateral gene transfer events.</title>
        <authorList>
            <person name="Petersen C."/>
            <person name="Sorensen T."/>
            <person name="Nielsen M.R."/>
            <person name="Sondergaard T.E."/>
            <person name="Sorensen J.L."/>
            <person name="Fitzpatrick D.A."/>
            <person name="Frisvad J.C."/>
            <person name="Nielsen K.L."/>
        </authorList>
    </citation>
    <scope>NUCLEOTIDE SEQUENCE</scope>
    <source>
        <strain evidence="2">IBT 29495</strain>
    </source>
</reference>
<dbReference type="Proteomes" id="UP001149954">
    <property type="component" value="Unassembled WGS sequence"/>
</dbReference>
<protein>
    <recommendedName>
        <fullName evidence="4">Secreted protein</fullName>
    </recommendedName>
</protein>
<feature type="chain" id="PRO_5040778700" description="Secreted protein" evidence="1">
    <location>
        <begin position="21"/>
        <end position="95"/>
    </location>
</feature>
<gene>
    <name evidence="2" type="ORF">N7463_001210</name>
</gene>
<dbReference type="AlphaFoldDB" id="A0A9W9Y5Q6"/>
<evidence type="ECO:0000313" key="3">
    <source>
        <dbReference type="Proteomes" id="UP001149954"/>
    </source>
</evidence>
<evidence type="ECO:0008006" key="4">
    <source>
        <dbReference type="Google" id="ProtNLM"/>
    </source>
</evidence>
<keyword evidence="1" id="KW-0732">Signal</keyword>
<keyword evidence="3" id="KW-1185">Reference proteome</keyword>
<organism evidence="2 3">
    <name type="scientific">Penicillium fimorum</name>
    <dbReference type="NCBI Taxonomy" id="1882269"/>
    <lineage>
        <taxon>Eukaryota</taxon>
        <taxon>Fungi</taxon>
        <taxon>Dikarya</taxon>
        <taxon>Ascomycota</taxon>
        <taxon>Pezizomycotina</taxon>
        <taxon>Eurotiomycetes</taxon>
        <taxon>Eurotiomycetidae</taxon>
        <taxon>Eurotiales</taxon>
        <taxon>Aspergillaceae</taxon>
        <taxon>Penicillium</taxon>
    </lineage>
</organism>
<accession>A0A9W9Y5Q6</accession>
<comment type="caution">
    <text evidence="2">The sequence shown here is derived from an EMBL/GenBank/DDBJ whole genome shotgun (WGS) entry which is preliminary data.</text>
</comment>
<sequence>MQKQILLIVSIRIFLATTQADLPHIKASIITQAARNIHAWNPPSTGGNFCSSVDDSSNFSGHKRICASLPGSELLQEERLLSILAMLIFMGLVEQ</sequence>
<name>A0A9W9Y5Q6_9EURO</name>
<feature type="signal peptide" evidence="1">
    <location>
        <begin position="1"/>
        <end position="20"/>
    </location>
</feature>
<evidence type="ECO:0000313" key="2">
    <source>
        <dbReference type="EMBL" id="KAJ5520757.1"/>
    </source>
</evidence>
<evidence type="ECO:0000256" key="1">
    <source>
        <dbReference type="SAM" id="SignalP"/>
    </source>
</evidence>
<proteinExistence type="predicted"/>
<dbReference type="EMBL" id="JAPWDS010000001">
    <property type="protein sequence ID" value="KAJ5520757.1"/>
    <property type="molecule type" value="Genomic_DNA"/>
</dbReference>